<evidence type="ECO:0000313" key="1">
    <source>
        <dbReference type="EMBL" id="QUF04399.1"/>
    </source>
</evidence>
<dbReference type="EMBL" id="CP073249">
    <property type="protein sequence ID" value="QUF04399.1"/>
    <property type="molecule type" value="Genomic_DNA"/>
</dbReference>
<protein>
    <submittedName>
        <fullName evidence="1">Uncharacterized protein</fullName>
    </submittedName>
</protein>
<name>A0AA45R445_9PSEU</name>
<dbReference type="Proteomes" id="UP000677152">
    <property type="component" value="Chromosome"/>
</dbReference>
<accession>A0AA45R445</accession>
<reference evidence="1" key="1">
    <citation type="submission" date="2021-04" db="EMBL/GenBank/DDBJ databases">
        <title>Genomic sequence of Actinosynnema pretiosum subsp. pretiosum ATCC 31280 (C-14919).</title>
        <authorList>
            <person name="Bai L."/>
            <person name="Wang X."/>
            <person name="Xiao Y."/>
        </authorList>
    </citation>
    <scope>NUCLEOTIDE SEQUENCE</scope>
    <source>
        <strain evidence="1">ATCC 31280</strain>
    </source>
</reference>
<evidence type="ECO:0000313" key="2">
    <source>
        <dbReference type="Proteomes" id="UP000677152"/>
    </source>
</evidence>
<gene>
    <name evidence="1" type="ORF">KCV87_34715</name>
</gene>
<proteinExistence type="predicted"/>
<dbReference type="AlphaFoldDB" id="A0AA45R445"/>
<organism evidence="1 2">
    <name type="scientific">Actinosynnema pretiosum subsp. pretiosum</name>
    <dbReference type="NCBI Taxonomy" id="103721"/>
    <lineage>
        <taxon>Bacteria</taxon>
        <taxon>Bacillati</taxon>
        <taxon>Actinomycetota</taxon>
        <taxon>Actinomycetes</taxon>
        <taxon>Pseudonocardiales</taxon>
        <taxon>Pseudonocardiaceae</taxon>
        <taxon>Actinosynnema</taxon>
    </lineage>
</organism>
<sequence>MALHEQTADTAVYEAALQRRGVDPTRMHELKAIALSTPEGAQRLKTALSVQAAGAEVLVARSRKLLFDLSVPVQVGVSICNTTDSVITCRIGGRAVVETTTSFHIPSWGEKTFYDVLASATAAAYGQAWRKEEVFEDYVDVPVEPGRACWLERETVMRTSIGADFIVATPPLRPFRLVGDYTGPGTAGGHTDRVTVRTRVLDQAMQAAIREAAAVGTPGVRGLPDGAIELFEGLATLLDGEPPTTLGVLDNRR</sequence>